<gene>
    <name evidence="3" type="ORF">FJK96_05220</name>
</gene>
<feature type="chain" id="PRO_5044496521" evidence="2">
    <location>
        <begin position="27"/>
        <end position="229"/>
    </location>
</feature>
<feature type="signal peptide" evidence="2">
    <location>
        <begin position="1"/>
        <end position="26"/>
    </location>
</feature>
<organism evidence="3 4">
    <name type="scientific">Mycobacteroides chelonae</name>
    <name type="common">Mycobacterium chelonae</name>
    <dbReference type="NCBI Taxonomy" id="1774"/>
    <lineage>
        <taxon>Bacteria</taxon>
        <taxon>Bacillati</taxon>
        <taxon>Actinomycetota</taxon>
        <taxon>Actinomycetes</taxon>
        <taxon>Mycobacteriales</taxon>
        <taxon>Mycobacteriaceae</taxon>
        <taxon>Mycobacteroides</taxon>
    </lineage>
</organism>
<dbReference type="Proteomes" id="UP000317728">
    <property type="component" value="Chromosome"/>
</dbReference>
<dbReference type="AlphaFoldDB" id="A0AB73TYK7"/>
<reference evidence="3 4" key="1">
    <citation type="submission" date="2019-06" db="EMBL/GenBank/DDBJ databases">
        <title>Whole geneome sequnce of Mycobacteroides chelonae M77 isolated from bovine milk from Meghalaya, India.</title>
        <authorList>
            <person name="Vise E."/>
            <person name="Das S."/>
            <person name="Garg A."/>
            <person name="Ghatak S."/>
            <person name="Shakuntala I."/>
            <person name="Milton A.A.P."/>
            <person name="Karam A."/>
            <person name="Sanjukta R."/>
            <person name="Puro K."/>
            <person name="Sen A."/>
        </authorList>
    </citation>
    <scope>NUCLEOTIDE SEQUENCE [LARGE SCALE GENOMIC DNA]</scope>
    <source>
        <strain evidence="3 4">M77</strain>
    </source>
</reference>
<evidence type="ECO:0000313" key="4">
    <source>
        <dbReference type="Proteomes" id="UP000317728"/>
    </source>
</evidence>
<feature type="region of interest" description="Disordered" evidence="1">
    <location>
        <begin position="29"/>
        <end position="82"/>
    </location>
</feature>
<name>A0AB73TYK7_MYCCH</name>
<protein>
    <submittedName>
        <fullName evidence="3">Uncharacterized protein</fullName>
    </submittedName>
</protein>
<evidence type="ECO:0000313" key="3">
    <source>
        <dbReference type="EMBL" id="QDF69610.1"/>
    </source>
</evidence>
<dbReference type="EMBL" id="CP041150">
    <property type="protein sequence ID" value="QDF69610.1"/>
    <property type="molecule type" value="Genomic_DNA"/>
</dbReference>
<evidence type="ECO:0000256" key="1">
    <source>
        <dbReference type="SAM" id="MobiDB-lite"/>
    </source>
</evidence>
<dbReference type="RefSeq" id="WP_131822460.1">
    <property type="nucleotide sequence ID" value="NZ_CP041150.1"/>
</dbReference>
<sequence>MMLPALSTTRFGVAAAIAAAALVASAATCEADPGPDTPERPTAPARPPGLPEPPPPSQIGNPLAMAGTEQGPGGVPTNLSIAGDPSLLGQNVAPAAPGGTGPVTVPGANALNNQYLLPQNLTPAEPGKGEIYGVAPGEETADISGGDYLRRLWHQHQDGQLGGGLLGRRPKEELNQPLPGTAPPPGTRIPGLGDDAHGPAPEQWHWTPPEQPAGVPSAAPTATPDTGHP</sequence>
<feature type="compositionally biased region" description="Pro residues" evidence="1">
    <location>
        <begin position="44"/>
        <end position="57"/>
    </location>
</feature>
<feature type="region of interest" description="Disordered" evidence="1">
    <location>
        <begin position="160"/>
        <end position="229"/>
    </location>
</feature>
<keyword evidence="2" id="KW-0732">Signal</keyword>
<evidence type="ECO:0000256" key="2">
    <source>
        <dbReference type="SAM" id="SignalP"/>
    </source>
</evidence>
<proteinExistence type="predicted"/>
<accession>A0AB73TYK7</accession>